<keyword evidence="1" id="KW-0812">Transmembrane</keyword>
<evidence type="ECO:0000313" key="2">
    <source>
        <dbReference type="EMBL" id="MDM8144869.1"/>
    </source>
</evidence>
<feature type="transmembrane region" description="Helical" evidence="1">
    <location>
        <begin position="331"/>
        <end position="349"/>
    </location>
</feature>
<name>A0ABT7U2X2_9BACE</name>
<keyword evidence="1" id="KW-0472">Membrane</keyword>
<evidence type="ECO:0000313" key="3">
    <source>
        <dbReference type="Proteomes" id="UP001228403"/>
    </source>
</evidence>
<feature type="transmembrane region" description="Helical" evidence="1">
    <location>
        <begin position="135"/>
        <end position="152"/>
    </location>
</feature>
<gene>
    <name evidence="2" type="ORF">QUW02_02805</name>
</gene>
<dbReference type="Proteomes" id="UP001228403">
    <property type="component" value="Unassembled WGS sequence"/>
</dbReference>
<accession>A0ABT7U2X2</accession>
<keyword evidence="1" id="KW-1133">Transmembrane helix</keyword>
<reference evidence="3" key="1">
    <citation type="submission" date="2023-07" db="EMBL/GenBank/DDBJ databases">
        <title>Identification and characterization of horizontal gene transfer across gut microbiota members of farm animals based on homology search.</title>
        <authorList>
            <person name="Schwarzerova J."/>
            <person name="Nykrynova M."/>
            <person name="Jureckova K."/>
            <person name="Cejkova D."/>
            <person name="Rychlik I."/>
        </authorList>
    </citation>
    <scope>NUCLEOTIDE SEQUENCE [LARGE SCALE GENOMIC DNA]</scope>
    <source>
        <strain evidence="3">ET4</strain>
    </source>
</reference>
<feature type="transmembrane region" description="Helical" evidence="1">
    <location>
        <begin position="56"/>
        <end position="79"/>
    </location>
</feature>
<sequence>MKIVINLLPYMLVSFLIAKSGNFKLGFLHPLLVTWCMLFPGLLCKDIIIRNNKREIVLIFIVTMSMLLFVMYNTILAFADSADIMRELTAVSTMDDEVRISYANANIGGFGIAYGSGAVVVLLTTFVFNNIKNSVLKVVTYSLLVFFGYFVLNAQFATLLFLTIFCVFLSLYFSPYGQRNKVSLIFFCLFISFLIPMLFQFLANLYSDTTIGDKLIKFNESMFGGGDITRVSGQRSKFQIDSFKLFLTSPIWGVNITDNLMNAAIYGASHSTMLGVACSTGIIGLLSYYKTYWVVMKPIFKVYDGNDKLYIALVSYFFCFSIFNPSESTEACWIIFLIVPLLYNLFNRLNHTI</sequence>
<proteinExistence type="predicted"/>
<dbReference type="EMBL" id="JAUDCF010000003">
    <property type="protein sequence ID" value="MDM8144869.1"/>
    <property type="molecule type" value="Genomic_DNA"/>
</dbReference>
<feature type="transmembrane region" description="Helical" evidence="1">
    <location>
        <begin position="25"/>
        <end position="44"/>
    </location>
</feature>
<keyword evidence="3" id="KW-1185">Reference proteome</keyword>
<comment type="caution">
    <text evidence="2">The sequence shown here is derived from an EMBL/GenBank/DDBJ whole genome shotgun (WGS) entry which is preliminary data.</text>
</comment>
<feature type="transmembrane region" description="Helical" evidence="1">
    <location>
        <begin position="107"/>
        <end position="128"/>
    </location>
</feature>
<feature type="transmembrane region" description="Helical" evidence="1">
    <location>
        <begin position="184"/>
        <end position="203"/>
    </location>
</feature>
<feature type="transmembrane region" description="Helical" evidence="1">
    <location>
        <begin position="158"/>
        <end position="177"/>
    </location>
</feature>
<feature type="transmembrane region" description="Helical" evidence="1">
    <location>
        <begin position="309"/>
        <end position="325"/>
    </location>
</feature>
<evidence type="ECO:0000256" key="1">
    <source>
        <dbReference type="SAM" id="Phobius"/>
    </source>
</evidence>
<organism evidence="2 3">
    <name type="scientific">Bacteroides eggerthii</name>
    <dbReference type="NCBI Taxonomy" id="28111"/>
    <lineage>
        <taxon>Bacteria</taxon>
        <taxon>Pseudomonadati</taxon>
        <taxon>Bacteroidota</taxon>
        <taxon>Bacteroidia</taxon>
        <taxon>Bacteroidales</taxon>
        <taxon>Bacteroidaceae</taxon>
        <taxon>Bacteroides</taxon>
    </lineage>
</organism>
<feature type="transmembrane region" description="Helical" evidence="1">
    <location>
        <begin position="263"/>
        <end position="288"/>
    </location>
</feature>
<protein>
    <submittedName>
        <fullName evidence="2">Uncharacterized protein</fullName>
    </submittedName>
</protein>